<reference evidence="1 2" key="1">
    <citation type="submission" date="2019-07" db="EMBL/GenBank/DDBJ databases">
        <title>Genomic Encyclopedia of Archaeal and Bacterial Type Strains, Phase II (KMG-II): from individual species to whole genera.</title>
        <authorList>
            <person name="Goeker M."/>
        </authorList>
    </citation>
    <scope>NUCLEOTIDE SEQUENCE [LARGE SCALE GENOMIC DNA]</scope>
    <source>
        <strain evidence="1 2">DSM 46842</strain>
    </source>
</reference>
<organism evidence="1 2">
    <name type="scientific">Blastococcus xanthinilyticus</name>
    <dbReference type="NCBI Taxonomy" id="1564164"/>
    <lineage>
        <taxon>Bacteria</taxon>
        <taxon>Bacillati</taxon>
        <taxon>Actinomycetota</taxon>
        <taxon>Actinomycetes</taxon>
        <taxon>Geodermatophilales</taxon>
        <taxon>Geodermatophilaceae</taxon>
        <taxon>Blastococcus</taxon>
    </lineage>
</organism>
<protein>
    <submittedName>
        <fullName evidence="1">Uncharacterized protein</fullName>
    </submittedName>
</protein>
<name>A0A5S5CLJ7_9ACTN</name>
<keyword evidence="2" id="KW-1185">Reference proteome</keyword>
<dbReference type="EMBL" id="VNHW01000020">
    <property type="protein sequence ID" value="TYP82064.1"/>
    <property type="molecule type" value="Genomic_DNA"/>
</dbReference>
<comment type="caution">
    <text evidence="1">The sequence shown here is derived from an EMBL/GenBank/DDBJ whole genome shotgun (WGS) entry which is preliminary data.</text>
</comment>
<dbReference type="Proteomes" id="UP000322499">
    <property type="component" value="Unassembled WGS sequence"/>
</dbReference>
<gene>
    <name evidence="1" type="ORF">BD833_12048</name>
</gene>
<accession>A0A5S5CLJ7</accession>
<dbReference type="RefSeq" id="WP_166535100.1">
    <property type="nucleotide sequence ID" value="NZ_VNHW01000020.1"/>
</dbReference>
<sequence>MPPPEAAQDFYRTLQRLQLVLVAAGRRAWARMGPEFDTSWEQIAPALVTVAVATQQRAAAEAASYVPALLAETDQPDEPAGAIVPRAFAGTAADGRPLGSLLYGAVVQAKLARQGAITRDGDVTSYTPGRGVQDALAIGGRWLDGTLATVATDAGRQAVGTEIAQRRGMGWVRMVNPPCCSRCAILAGRWYRWSDGFKRHKRCDCTHIPAAEDRAGDFRTDPQALLDNGLVNGLSEGQRRALADGADFARVVNADRGMYTTTVAGRLVRATTEATTTRGIGRDLGELTKAPGERYRRSTAIRLTPEGIYQVAASQDDAIRLLRANAYITDRAAVDAANVAARRARDAYGAARADQPAL</sequence>
<evidence type="ECO:0000313" key="1">
    <source>
        <dbReference type="EMBL" id="TYP82064.1"/>
    </source>
</evidence>
<evidence type="ECO:0000313" key="2">
    <source>
        <dbReference type="Proteomes" id="UP000322499"/>
    </source>
</evidence>
<dbReference type="AlphaFoldDB" id="A0A5S5CLJ7"/>
<proteinExistence type="predicted"/>